<proteinExistence type="predicted"/>
<feature type="region of interest" description="Disordered" evidence="7">
    <location>
        <begin position="308"/>
        <end position="339"/>
    </location>
</feature>
<dbReference type="PROSITE" id="PS50090">
    <property type="entry name" value="MYB_LIKE"/>
    <property type="match status" value="2"/>
</dbReference>
<name>A0A6A3CXU9_HIBSY</name>
<dbReference type="CDD" id="cd00167">
    <property type="entry name" value="SANT"/>
    <property type="match status" value="2"/>
</dbReference>
<keyword evidence="6" id="KW-0539">Nucleus</keyword>
<dbReference type="SMART" id="SM00717">
    <property type="entry name" value="SANT"/>
    <property type="match status" value="2"/>
</dbReference>
<protein>
    <recommendedName>
        <fullName evidence="12">Transcription factor MYB98</fullName>
    </recommendedName>
</protein>
<dbReference type="InterPro" id="IPR001005">
    <property type="entry name" value="SANT/Myb"/>
</dbReference>
<dbReference type="EMBL" id="VEPZ02000176">
    <property type="protein sequence ID" value="KAE8731919.1"/>
    <property type="molecule type" value="Genomic_DNA"/>
</dbReference>
<dbReference type="PANTHER" id="PTHR45614">
    <property type="entry name" value="MYB PROTEIN-RELATED"/>
    <property type="match status" value="1"/>
</dbReference>
<keyword evidence="5" id="KW-0804">Transcription</keyword>
<keyword evidence="3" id="KW-0805">Transcription regulation</keyword>
<feature type="domain" description="Myb-like" evidence="8">
    <location>
        <begin position="217"/>
        <end position="268"/>
    </location>
</feature>
<feature type="compositionally biased region" description="Basic residues" evidence="7">
    <location>
        <begin position="317"/>
        <end position="329"/>
    </location>
</feature>
<dbReference type="AlphaFoldDB" id="A0A6A3CXU9"/>
<dbReference type="InterPro" id="IPR017930">
    <property type="entry name" value="Myb_dom"/>
</dbReference>
<feature type="region of interest" description="Disordered" evidence="7">
    <location>
        <begin position="138"/>
        <end position="170"/>
    </location>
</feature>
<feature type="compositionally biased region" description="Polar residues" evidence="7">
    <location>
        <begin position="157"/>
        <end position="167"/>
    </location>
</feature>
<evidence type="ECO:0000256" key="3">
    <source>
        <dbReference type="ARBA" id="ARBA00023015"/>
    </source>
</evidence>
<dbReference type="Proteomes" id="UP000436088">
    <property type="component" value="Unassembled WGS sequence"/>
</dbReference>
<dbReference type="PANTHER" id="PTHR45614:SF273">
    <property type="entry name" value="MYB DOMAIN PROTEIN 100-RELATED"/>
    <property type="match status" value="1"/>
</dbReference>
<dbReference type="SUPFAM" id="SSF46689">
    <property type="entry name" value="Homeodomain-like"/>
    <property type="match status" value="1"/>
</dbReference>
<evidence type="ECO:0000313" key="10">
    <source>
        <dbReference type="EMBL" id="KAE8731919.1"/>
    </source>
</evidence>
<feature type="compositionally biased region" description="Low complexity" evidence="7">
    <location>
        <begin position="18"/>
        <end position="27"/>
    </location>
</feature>
<dbReference type="FunFam" id="1.10.10.60:FF:000010">
    <property type="entry name" value="Transcriptional activator Myb isoform A"/>
    <property type="match status" value="1"/>
</dbReference>
<dbReference type="Pfam" id="PF13921">
    <property type="entry name" value="Myb_DNA-bind_6"/>
    <property type="match status" value="1"/>
</dbReference>
<keyword evidence="4" id="KW-0238">DNA-binding</keyword>
<evidence type="ECO:0000256" key="6">
    <source>
        <dbReference type="ARBA" id="ARBA00023242"/>
    </source>
</evidence>
<keyword evidence="2" id="KW-0677">Repeat</keyword>
<dbReference type="Gene3D" id="1.10.10.60">
    <property type="entry name" value="Homeodomain-like"/>
    <property type="match status" value="2"/>
</dbReference>
<feature type="region of interest" description="Disordered" evidence="7">
    <location>
        <begin position="18"/>
        <end position="42"/>
    </location>
</feature>
<dbReference type="PROSITE" id="PS51294">
    <property type="entry name" value="HTH_MYB"/>
    <property type="match status" value="2"/>
</dbReference>
<dbReference type="InterPro" id="IPR050560">
    <property type="entry name" value="MYB_TF"/>
</dbReference>
<evidence type="ECO:0008006" key="12">
    <source>
        <dbReference type="Google" id="ProtNLM"/>
    </source>
</evidence>
<reference evidence="10" key="1">
    <citation type="submission" date="2019-09" db="EMBL/GenBank/DDBJ databases">
        <title>Draft genome information of white flower Hibiscus syriacus.</title>
        <authorList>
            <person name="Kim Y.-M."/>
        </authorList>
    </citation>
    <scope>NUCLEOTIDE SEQUENCE [LARGE SCALE GENOMIC DNA]</scope>
    <source>
        <strain evidence="10">YM2019G1</strain>
    </source>
</reference>
<evidence type="ECO:0000256" key="2">
    <source>
        <dbReference type="ARBA" id="ARBA00022737"/>
    </source>
</evidence>
<feature type="domain" description="HTH myb-type" evidence="9">
    <location>
        <begin position="273"/>
        <end position="323"/>
    </location>
</feature>
<evidence type="ECO:0000259" key="9">
    <source>
        <dbReference type="PROSITE" id="PS51294"/>
    </source>
</evidence>
<dbReference type="InterPro" id="IPR009057">
    <property type="entry name" value="Homeodomain-like_sf"/>
</dbReference>
<accession>A0A6A3CXU9</accession>
<dbReference type="GO" id="GO:0005634">
    <property type="term" value="C:nucleus"/>
    <property type="evidence" value="ECO:0007669"/>
    <property type="project" value="UniProtKB-SubCell"/>
</dbReference>
<comment type="caution">
    <text evidence="10">The sequence shown here is derived from an EMBL/GenBank/DDBJ whole genome shotgun (WGS) entry which is preliminary data.</text>
</comment>
<feature type="region of interest" description="Disordered" evidence="7">
    <location>
        <begin position="350"/>
        <end position="369"/>
    </location>
</feature>
<organism evidence="10 11">
    <name type="scientific">Hibiscus syriacus</name>
    <name type="common">Rose of Sharon</name>
    <dbReference type="NCBI Taxonomy" id="106335"/>
    <lineage>
        <taxon>Eukaryota</taxon>
        <taxon>Viridiplantae</taxon>
        <taxon>Streptophyta</taxon>
        <taxon>Embryophyta</taxon>
        <taxon>Tracheophyta</taxon>
        <taxon>Spermatophyta</taxon>
        <taxon>Magnoliopsida</taxon>
        <taxon>eudicotyledons</taxon>
        <taxon>Gunneridae</taxon>
        <taxon>Pentapetalae</taxon>
        <taxon>rosids</taxon>
        <taxon>malvids</taxon>
        <taxon>Malvales</taxon>
        <taxon>Malvaceae</taxon>
        <taxon>Malvoideae</taxon>
        <taxon>Hibiscus</taxon>
    </lineage>
</organism>
<comment type="subcellular location">
    <subcellularLocation>
        <location evidence="1">Nucleus</location>
    </subcellularLocation>
</comment>
<feature type="region of interest" description="Disordered" evidence="7">
    <location>
        <begin position="58"/>
        <end position="87"/>
    </location>
</feature>
<feature type="domain" description="Myb-like" evidence="8">
    <location>
        <begin position="269"/>
        <end position="319"/>
    </location>
</feature>
<gene>
    <name evidence="10" type="ORF">F3Y22_tig00002377pilonHSYRG00008</name>
</gene>
<dbReference type="GO" id="GO:0000981">
    <property type="term" value="F:DNA-binding transcription factor activity, RNA polymerase II-specific"/>
    <property type="evidence" value="ECO:0007669"/>
    <property type="project" value="TreeGrafter"/>
</dbReference>
<evidence type="ECO:0000256" key="4">
    <source>
        <dbReference type="ARBA" id="ARBA00023125"/>
    </source>
</evidence>
<dbReference type="GO" id="GO:0000978">
    <property type="term" value="F:RNA polymerase II cis-regulatory region sequence-specific DNA binding"/>
    <property type="evidence" value="ECO:0007669"/>
    <property type="project" value="TreeGrafter"/>
</dbReference>
<evidence type="ECO:0000256" key="1">
    <source>
        <dbReference type="ARBA" id="ARBA00004123"/>
    </source>
</evidence>
<sequence>MEFDASFREDFPFLSSLLPENNSNSPFEPDFNGSNFPLAGEASASSSSSKAMVRNFNLNQDHGSHNSSPNPHHFHHSPIDGSSKNPFFEDSSTRTDLFVQPFAGGFSDDLNAYIPTMSFTVPDFRAFQSTEPCWVFSHNKPSAQPLASPPETDDNRSYQQQHQTPPSRTVAARVGDEVSCVTADQNRNHTNTNQDTVDENNNRRFLNSKRLNRAVKKTNVVKGQWSSQEDRLLVQLVSRHGTKKWSQIAKLLSGRVGKQCRERWHNHLRPDIKKDSWSEEEDRKLIATHREIGNKWAEIAKRLPGRTENTIKNHWNATKRRQPSRRKGKGATSPTPSLLQNYINSLSSIPTLASTSTSPPPPTTQHDNEEMVSEFTNPNPNSAVQLENSGFNPTGWNVEAFNHHIRRQRQQKQEQMDYSFGSMLGEGSSNAIENFVFPSEMDSLRKEMDLLEMISQGNL</sequence>
<evidence type="ECO:0000259" key="8">
    <source>
        <dbReference type="PROSITE" id="PS50090"/>
    </source>
</evidence>
<evidence type="ECO:0000256" key="5">
    <source>
        <dbReference type="ARBA" id="ARBA00023163"/>
    </source>
</evidence>
<feature type="domain" description="HTH myb-type" evidence="9">
    <location>
        <begin position="217"/>
        <end position="272"/>
    </location>
</feature>
<evidence type="ECO:0000256" key="7">
    <source>
        <dbReference type="SAM" id="MobiDB-lite"/>
    </source>
</evidence>
<keyword evidence="11" id="KW-1185">Reference proteome</keyword>
<evidence type="ECO:0000313" key="11">
    <source>
        <dbReference type="Proteomes" id="UP000436088"/>
    </source>
</evidence>